<dbReference type="OrthoDB" id="3550763at2759"/>
<dbReference type="VEuPathDB" id="FungiDB:MFRU_032g00700"/>
<name>A0A5M9J883_MONFR</name>
<feature type="region of interest" description="Disordered" evidence="1">
    <location>
        <begin position="197"/>
        <end position="219"/>
    </location>
</feature>
<comment type="caution">
    <text evidence="2">The sequence shown here is derived from an EMBL/GenBank/DDBJ whole genome shotgun (WGS) entry which is preliminary data.</text>
</comment>
<dbReference type="AlphaFoldDB" id="A0A5M9J883"/>
<organism evidence="2 3">
    <name type="scientific">Monilinia fructicola</name>
    <name type="common">Brown rot fungus</name>
    <name type="synonym">Ciboria fructicola</name>
    <dbReference type="NCBI Taxonomy" id="38448"/>
    <lineage>
        <taxon>Eukaryota</taxon>
        <taxon>Fungi</taxon>
        <taxon>Dikarya</taxon>
        <taxon>Ascomycota</taxon>
        <taxon>Pezizomycotina</taxon>
        <taxon>Leotiomycetes</taxon>
        <taxon>Helotiales</taxon>
        <taxon>Sclerotiniaceae</taxon>
        <taxon>Monilinia</taxon>
    </lineage>
</organism>
<protein>
    <submittedName>
        <fullName evidence="2">Uncharacterized protein</fullName>
    </submittedName>
</protein>
<dbReference type="Proteomes" id="UP000322873">
    <property type="component" value="Unassembled WGS sequence"/>
</dbReference>
<evidence type="ECO:0000256" key="1">
    <source>
        <dbReference type="SAM" id="MobiDB-lite"/>
    </source>
</evidence>
<accession>A0A5M9J883</accession>
<evidence type="ECO:0000313" key="3">
    <source>
        <dbReference type="Proteomes" id="UP000322873"/>
    </source>
</evidence>
<proteinExistence type="predicted"/>
<feature type="compositionally biased region" description="Basic and acidic residues" evidence="1">
    <location>
        <begin position="205"/>
        <end position="219"/>
    </location>
</feature>
<reference evidence="2 3" key="1">
    <citation type="submission" date="2019-06" db="EMBL/GenBank/DDBJ databases">
        <title>Genome Sequence of the Brown Rot Fungal Pathogen Monilinia fructicola.</title>
        <authorList>
            <person name="De Miccolis Angelini R.M."/>
            <person name="Landi L."/>
            <person name="Abate D."/>
            <person name="Pollastro S."/>
            <person name="Romanazzi G."/>
            <person name="Faretra F."/>
        </authorList>
    </citation>
    <scope>NUCLEOTIDE SEQUENCE [LARGE SCALE GENOMIC DNA]</scope>
    <source>
        <strain evidence="2 3">Mfrc123</strain>
    </source>
</reference>
<dbReference type="EMBL" id="VICG01000016">
    <property type="protein sequence ID" value="KAA8564099.1"/>
    <property type="molecule type" value="Genomic_DNA"/>
</dbReference>
<feature type="compositionally biased region" description="Gly residues" evidence="1">
    <location>
        <begin position="139"/>
        <end position="153"/>
    </location>
</feature>
<evidence type="ECO:0000313" key="2">
    <source>
        <dbReference type="EMBL" id="KAA8564099.1"/>
    </source>
</evidence>
<feature type="region of interest" description="Disordered" evidence="1">
    <location>
        <begin position="134"/>
        <end position="160"/>
    </location>
</feature>
<sequence>MIPTNSPTTQSNLPIPQLPPAPIIAPTVPAISTAPPRLMGRKNSSMYFQQPSKRSQSFSTIPDNDRTLFVSVEGNTMWDIGGLHPRTSSKRPRSSTLEVIPDFFLPEPATGGAVMAWKPTVGPCIVRDAEMIRTTDNDNGGGGNGGGNAGGQLGHRRKKRRAMGNSTLLPICGAEGKVVVTFGDTTTIPIEKMRFLSLDDENEGNGEKGSDGGMSRSKD</sequence>
<keyword evidence="3" id="KW-1185">Reference proteome</keyword>
<gene>
    <name evidence="2" type="ORF">EYC84_012083</name>
</gene>